<dbReference type="SUPFAM" id="SSF52540">
    <property type="entry name" value="P-loop containing nucleoside triphosphate hydrolases"/>
    <property type="match status" value="1"/>
</dbReference>
<dbReference type="GO" id="GO:0016887">
    <property type="term" value="F:ATP hydrolysis activity"/>
    <property type="evidence" value="ECO:0007669"/>
    <property type="project" value="InterPro"/>
</dbReference>
<keyword evidence="3" id="KW-0067">ATP-binding</keyword>
<evidence type="ECO:0000256" key="2">
    <source>
        <dbReference type="ARBA" id="ARBA00022741"/>
    </source>
</evidence>
<dbReference type="Pfam" id="PF00005">
    <property type="entry name" value="ABC_tran"/>
    <property type="match status" value="1"/>
</dbReference>
<name>A0A657IUZ5_9MICC</name>
<protein>
    <recommendedName>
        <fullName evidence="4">AAA+ ATPase domain-containing protein</fullName>
    </recommendedName>
</protein>
<dbReference type="Gene3D" id="3.40.50.300">
    <property type="entry name" value="P-loop containing nucleotide triphosphate hydrolases"/>
    <property type="match status" value="1"/>
</dbReference>
<sequence>MHLELPETSVAAGTKIVELQISDELAQREEPLPTELAHVILTGPERVRLAGANGSGKSTLIRRILAHPGEVPPAEAPPSPYTVRFRVPETGHLPQRILLDPEATVLSCVAASNPGASEQQLRDRLAALLFRREEVFARVGDLSGGERLRVALARELLAAPAPRLLILDEPTNALDLPTVDWLVDALSTYRGALLLVTHDDDLAARVGIQRTLDLNAVGP</sequence>
<evidence type="ECO:0000256" key="1">
    <source>
        <dbReference type="ARBA" id="ARBA00022737"/>
    </source>
</evidence>
<gene>
    <name evidence="5" type="ORF">A5N15_10460</name>
</gene>
<dbReference type="PANTHER" id="PTHR19211">
    <property type="entry name" value="ATP-BINDING TRANSPORT PROTEIN-RELATED"/>
    <property type="match status" value="1"/>
</dbReference>
<dbReference type="PANTHER" id="PTHR19211:SF6">
    <property type="entry name" value="BLL7188 PROTEIN"/>
    <property type="match status" value="1"/>
</dbReference>
<dbReference type="AlphaFoldDB" id="A0A657IUZ5"/>
<feature type="domain" description="AAA+ ATPase" evidence="4">
    <location>
        <begin position="43"/>
        <end position="218"/>
    </location>
</feature>
<dbReference type="EMBL" id="LWGZ01000939">
    <property type="protein sequence ID" value="OAX55331.1"/>
    <property type="molecule type" value="Genomic_DNA"/>
</dbReference>
<dbReference type="InterPro" id="IPR003593">
    <property type="entry name" value="AAA+_ATPase"/>
</dbReference>
<accession>A0A657IUZ5</accession>
<evidence type="ECO:0000256" key="3">
    <source>
        <dbReference type="ARBA" id="ARBA00022840"/>
    </source>
</evidence>
<dbReference type="SMART" id="SM00382">
    <property type="entry name" value="AAA"/>
    <property type="match status" value="1"/>
</dbReference>
<evidence type="ECO:0000313" key="6">
    <source>
        <dbReference type="Proteomes" id="UP000092021"/>
    </source>
</evidence>
<reference evidence="5 6" key="1">
    <citation type="submission" date="2016-04" db="EMBL/GenBank/DDBJ databases">
        <title>Identification of putative biosynthetic pathways for the production of bioactive secondary metabolites by the marine actinomycete Kocuria kristinae RUTW2-3.</title>
        <authorList>
            <person name="Waterworth S.C."/>
            <person name="Walmsley T.A."/>
            <person name="Matongo T."/>
            <person name="Davies-Coleman M.T."/>
            <person name="Dorrington R.A."/>
        </authorList>
    </citation>
    <scope>NUCLEOTIDE SEQUENCE [LARGE SCALE GENOMIC DNA]</scope>
    <source>
        <strain evidence="5 6">RUTW4-5</strain>
    </source>
</reference>
<dbReference type="InterPro" id="IPR050611">
    <property type="entry name" value="ABCF"/>
</dbReference>
<dbReference type="InterPro" id="IPR027417">
    <property type="entry name" value="P-loop_NTPase"/>
</dbReference>
<comment type="caution">
    <text evidence="5">The sequence shown here is derived from an EMBL/GenBank/DDBJ whole genome shotgun (WGS) entry which is preliminary data.</text>
</comment>
<dbReference type="InterPro" id="IPR003439">
    <property type="entry name" value="ABC_transporter-like_ATP-bd"/>
</dbReference>
<dbReference type="GO" id="GO:0005524">
    <property type="term" value="F:ATP binding"/>
    <property type="evidence" value="ECO:0007669"/>
    <property type="project" value="UniProtKB-KW"/>
</dbReference>
<evidence type="ECO:0000259" key="4">
    <source>
        <dbReference type="SMART" id="SM00382"/>
    </source>
</evidence>
<keyword evidence="1" id="KW-0677">Repeat</keyword>
<keyword evidence="2" id="KW-0547">Nucleotide-binding</keyword>
<proteinExistence type="predicted"/>
<evidence type="ECO:0000313" key="5">
    <source>
        <dbReference type="EMBL" id="OAX55331.1"/>
    </source>
</evidence>
<dbReference type="Proteomes" id="UP000092021">
    <property type="component" value="Unassembled WGS sequence"/>
</dbReference>
<organism evidence="5 6">
    <name type="scientific">Rothia kristinae</name>
    <dbReference type="NCBI Taxonomy" id="37923"/>
    <lineage>
        <taxon>Bacteria</taxon>
        <taxon>Bacillati</taxon>
        <taxon>Actinomycetota</taxon>
        <taxon>Actinomycetes</taxon>
        <taxon>Micrococcales</taxon>
        <taxon>Micrococcaceae</taxon>
        <taxon>Rothia</taxon>
    </lineage>
</organism>